<dbReference type="AlphaFoldDB" id="C1L4K9"/>
<reference evidence="4" key="1">
    <citation type="journal article" date="2009" name="Nature">
        <title>The Schistosoma japonicum genome reveals features of host-parasite interplay.</title>
        <authorList>
            <person name="Liu F."/>
            <person name="Zhou Y."/>
            <person name="Wang Z.Q."/>
            <person name="Lu G."/>
            <person name="Zheng H."/>
            <person name="Brindley P.J."/>
            <person name="McManus D.P."/>
            <person name="Blair D."/>
            <person name="Zhang Q.H."/>
            <person name="Zhong Y."/>
            <person name="Wang S."/>
            <person name="Han Z.G."/>
            <person name="Chen Z."/>
        </authorList>
    </citation>
    <scope>NUCLEOTIDE SEQUENCE</scope>
    <source>
        <strain evidence="4">Anhui</strain>
    </source>
</reference>
<dbReference type="GO" id="GO:0042162">
    <property type="term" value="F:telomeric DNA binding"/>
    <property type="evidence" value="ECO:0007669"/>
    <property type="project" value="TreeGrafter"/>
</dbReference>
<reference evidence="4" key="2">
    <citation type="submission" date="2009-03" db="EMBL/GenBank/DDBJ databases">
        <authorList>
            <person name="Gang L."/>
        </authorList>
    </citation>
    <scope>NUCLEOTIDE SEQUENCE</scope>
    <source>
        <strain evidence="4">Anhui</strain>
    </source>
</reference>
<evidence type="ECO:0000256" key="1">
    <source>
        <dbReference type="ARBA" id="ARBA00023161"/>
    </source>
</evidence>
<keyword evidence="1" id="KW-0866">Nonsense-mediated mRNA decay</keyword>
<feature type="domain" description="DNA/RNA-binding" evidence="2">
    <location>
        <begin position="284"/>
        <end position="445"/>
    </location>
</feature>
<dbReference type="InterPro" id="IPR018834">
    <property type="entry name" value="DNA/RNA-bd_Est1-type"/>
</dbReference>
<dbReference type="Gene3D" id="1.25.40.10">
    <property type="entry name" value="Tetratricopeptide repeat domain"/>
    <property type="match status" value="1"/>
</dbReference>
<protein>
    <submittedName>
        <fullName evidence="4">Protein SMG7</fullName>
    </submittedName>
</protein>
<dbReference type="InterPro" id="IPR011990">
    <property type="entry name" value="TPR-like_helical_dom_sf"/>
</dbReference>
<dbReference type="PANTHER" id="PTHR15696:SF5">
    <property type="entry name" value="NONSENSE-MEDIATED MRNA DECAY FACTOR SMG7"/>
    <property type="match status" value="1"/>
</dbReference>
<evidence type="ECO:0000313" key="4">
    <source>
        <dbReference type="EMBL" id="CAX69637.1"/>
    </source>
</evidence>
<evidence type="ECO:0000259" key="2">
    <source>
        <dbReference type="Pfam" id="PF10373"/>
    </source>
</evidence>
<dbReference type="GO" id="GO:0005697">
    <property type="term" value="C:telomerase holoenzyme complex"/>
    <property type="evidence" value="ECO:0007669"/>
    <property type="project" value="TreeGrafter"/>
</dbReference>
<dbReference type="SUPFAM" id="SSF48452">
    <property type="entry name" value="TPR-like"/>
    <property type="match status" value="1"/>
</dbReference>
<accession>C1L4K9</accession>
<dbReference type="InterPro" id="IPR019458">
    <property type="entry name" value="Est1-like_N"/>
</dbReference>
<dbReference type="InterPro" id="IPR045153">
    <property type="entry name" value="Est1/Ebs1-like"/>
</dbReference>
<sequence length="1122" mass="126585">MSIKVDPRRLWCDLKAKLAKKPPETCSAATQDEYFVEIQNGFLQLITFFPLYAVENMVELEMWNVLYKTQINSLQSLLHRRLPFSGNSGPFKYSTMELKLRLVLLLDRASGVYFNLIYQLLQPISEQTWPKVILGILANFDAVLDLDNNRVEHVSDFLDLDLATFSANRAFSRKIKYPELKSSLTTYESETSVITPRILSRGDRLPSEIETITSNVENCKISDQTGKSVDKLVDEDEKESSKVNTNQNSDFHYLDQEAAVIYLVHHCLVHLGDIARYRQQPNVAAGYYLWAWVVHPDSGHSFNQLAILEATKPLPRRCIDALFYYYIRALSCLHSFPAAMNNLSNVLADYYKSSELSTCDDNNVEINTSLAKDVVSSSKRWPQFNNIQMKSLIQFYAALQLHTDPRKLMLIADDLFETMDNWGTIELSKIQLLRILCIHFCLTDQYLSDAKSNLSSFQTIDKQPSILHNKYQTGTILLLCLTIRLINWMASSSVIASSPNEHVSNGSNVKPVITYVSNDNYNHDDDNNNNDPANKNENSFLISSSTTNVYPTLIGNKMNEVAYQSESIFALNLLFLWFRSSRFYEIINAETKLSYELTDSLFKSLTPAFTENTVCILNNLLKHYRPLLHNLNSSENKQPTDIPVAVSHNSDDKNGNVHSKTIDDIIVKEEHSENPSFLNNHIDDAFHKHNDHGNESINTSVTPIDWVRLMKLPETVILQGFQPLHIPTQRSLCSSSSVAYNPVNPFLLDFYHDKLNELIISKCPSQHQNNASQPQFEIETERILCLLTSARYIAEVFPSLVNWIPNSNGVENFDSTETLMWSGSFYCNSHSSYSLKDMFSLLSISTNITSSSNKETQSVNLEESISPKSNSAYPNVMSNNDHQLNCEHKTVTQLTKQKSEIAVTIENHETIKPNNLMNDETEKLLSSSQVTSTSSDSVAISSTVSSSSLPSSLLPHVGTSGGLIMNAELAKFIQEQASQVAARQQRFNISSNPINNDSQQQLTPVGAPMPSNICGSLSSGEGETSLSSRLSATFKRNLPPRYAKLLQAELQENEALKNRHNHHQIQKEVNSPLLSLDQPAPLARKESEAPIDLISLLSSSDVNTVALHHELQQRNMHQPQWF</sequence>
<dbReference type="GO" id="GO:0000184">
    <property type="term" value="P:nuclear-transcribed mRNA catabolic process, nonsense-mediated decay"/>
    <property type="evidence" value="ECO:0007669"/>
    <property type="project" value="UniProtKB-KW"/>
</dbReference>
<dbReference type="PANTHER" id="PTHR15696">
    <property type="entry name" value="SMG-7 SUPPRESSOR WITH MORPHOLOGICAL EFFECT ON GENITALIA PROTEIN 7"/>
    <property type="match status" value="1"/>
</dbReference>
<feature type="domain" description="Telomerase activating protein Est1-like N-terminal" evidence="3">
    <location>
        <begin position="189"/>
        <end position="280"/>
    </location>
</feature>
<organism evidence="4">
    <name type="scientific">Schistosoma japonicum</name>
    <name type="common">Blood fluke</name>
    <dbReference type="NCBI Taxonomy" id="6182"/>
    <lineage>
        <taxon>Eukaryota</taxon>
        <taxon>Metazoa</taxon>
        <taxon>Spiralia</taxon>
        <taxon>Lophotrochozoa</taxon>
        <taxon>Platyhelminthes</taxon>
        <taxon>Trematoda</taxon>
        <taxon>Digenea</taxon>
        <taxon>Strigeidida</taxon>
        <taxon>Schistosomatoidea</taxon>
        <taxon>Schistosomatidae</taxon>
        <taxon>Schistosoma</taxon>
    </lineage>
</organism>
<dbReference type="EMBL" id="FN313903">
    <property type="protein sequence ID" value="CAX69637.1"/>
    <property type="molecule type" value="mRNA"/>
</dbReference>
<evidence type="ECO:0000259" key="3">
    <source>
        <dbReference type="Pfam" id="PF10374"/>
    </source>
</evidence>
<dbReference type="GO" id="GO:0070034">
    <property type="term" value="F:telomerase RNA binding"/>
    <property type="evidence" value="ECO:0007669"/>
    <property type="project" value="TreeGrafter"/>
</dbReference>
<proteinExistence type="evidence at transcript level"/>
<dbReference type="Pfam" id="PF10374">
    <property type="entry name" value="EST1"/>
    <property type="match status" value="1"/>
</dbReference>
<name>C1L4K9_SCHJA</name>
<dbReference type="Pfam" id="PF10373">
    <property type="entry name" value="EST1_DNA_bind"/>
    <property type="match status" value="1"/>
</dbReference>